<evidence type="ECO:0000313" key="1">
    <source>
        <dbReference type="EMBL" id="OSS51965.1"/>
    </source>
</evidence>
<proteinExistence type="predicted"/>
<keyword evidence="2" id="KW-1185">Reference proteome</keyword>
<accession>A0A1Y2M773</accession>
<dbReference type="Proteomes" id="UP000193240">
    <property type="component" value="Unassembled WGS sequence"/>
</dbReference>
<dbReference type="AlphaFoldDB" id="A0A1Y2M773"/>
<organism evidence="1 2">
    <name type="scientific">Epicoccum nigrum</name>
    <name type="common">Soil fungus</name>
    <name type="synonym">Epicoccum purpurascens</name>
    <dbReference type="NCBI Taxonomy" id="105696"/>
    <lineage>
        <taxon>Eukaryota</taxon>
        <taxon>Fungi</taxon>
        <taxon>Dikarya</taxon>
        <taxon>Ascomycota</taxon>
        <taxon>Pezizomycotina</taxon>
        <taxon>Dothideomycetes</taxon>
        <taxon>Pleosporomycetidae</taxon>
        <taxon>Pleosporales</taxon>
        <taxon>Pleosporineae</taxon>
        <taxon>Didymellaceae</taxon>
        <taxon>Epicoccum</taxon>
    </lineage>
</organism>
<sequence>MFDTQVNADQSARFFLLRKEREHTEAAKQQQSQFLTTAGGAKAVTVTATGKKKRASYSECGVYHQDGCQSLSVSGVTSITGLGRHAQTGWKSWLRESAMLGHVGDAAALKQAINHMADKEDQPQQEYANRAEVLAAMIRQATTGGAAALQQAVNQMADDNSKRRKKRKL</sequence>
<name>A0A1Y2M773_EPING</name>
<dbReference type="EMBL" id="KZ107840">
    <property type="protein sequence ID" value="OSS51965.1"/>
    <property type="molecule type" value="Genomic_DNA"/>
</dbReference>
<protein>
    <submittedName>
        <fullName evidence="1">Uncharacterized protein</fullName>
    </submittedName>
</protein>
<dbReference type="InParanoid" id="A0A1Y2M773"/>
<reference evidence="1 2" key="1">
    <citation type="journal article" date="2017" name="Genome Announc.">
        <title>Genome sequence of the saprophytic ascomycete Epicoccum nigrum ICMP 19927 strain isolated from New Zealand.</title>
        <authorList>
            <person name="Fokin M."/>
            <person name="Fleetwood D."/>
            <person name="Weir B.S."/>
            <person name="Villas-Boas S.G."/>
        </authorList>
    </citation>
    <scope>NUCLEOTIDE SEQUENCE [LARGE SCALE GENOMIC DNA]</scope>
    <source>
        <strain evidence="1 2">ICMP 19927</strain>
    </source>
</reference>
<evidence type="ECO:0000313" key="2">
    <source>
        <dbReference type="Proteomes" id="UP000193240"/>
    </source>
</evidence>
<gene>
    <name evidence="1" type="ORF">B5807_03925</name>
</gene>